<feature type="compositionally biased region" description="Acidic residues" evidence="1">
    <location>
        <begin position="263"/>
        <end position="273"/>
    </location>
</feature>
<dbReference type="HOGENOM" id="CLU_599320_0_0_1"/>
<dbReference type="EMBL" id="KN824484">
    <property type="protein sequence ID" value="KIM20047.1"/>
    <property type="molecule type" value="Genomic_DNA"/>
</dbReference>
<proteinExistence type="predicted"/>
<organism evidence="2 3">
    <name type="scientific">Serendipita vermifera MAFF 305830</name>
    <dbReference type="NCBI Taxonomy" id="933852"/>
    <lineage>
        <taxon>Eukaryota</taxon>
        <taxon>Fungi</taxon>
        <taxon>Dikarya</taxon>
        <taxon>Basidiomycota</taxon>
        <taxon>Agaricomycotina</taxon>
        <taxon>Agaricomycetes</taxon>
        <taxon>Sebacinales</taxon>
        <taxon>Serendipitaceae</taxon>
        <taxon>Serendipita</taxon>
    </lineage>
</organism>
<evidence type="ECO:0000313" key="2">
    <source>
        <dbReference type="EMBL" id="KIM20047.1"/>
    </source>
</evidence>
<feature type="compositionally biased region" description="Low complexity" evidence="1">
    <location>
        <begin position="168"/>
        <end position="181"/>
    </location>
</feature>
<name>A0A0C2WQZ8_SERVB</name>
<feature type="region of interest" description="Disordered" evidence="1">
    <location>
        <begin position="1"/>
        <end position="78"/>
    </location>
</feature>
<feature type="non-terminal residue" evidence="2">
    <location>
        <position position="1"/>
    </location>
</feature>
<evidence type="ECO:0000313" key="3">
    <source>
        <dbReference type="Proteomes" id="UP000054097"/>
    </source>
</evidence>
<sequence length="457" mass="50498">TGQGSDSLKGTELGQFVAQSSPRLAPPTPWRGKDTRSPRKRKLETFASSDIEEEEPKSKRRKANYEESNIGVYAAPQDSPFLLDGGWHETDLDSDTWGIESAIHITGINSRDVANQVPQGIETTPAGDNSHQSCCGEAQDGVSGTRDRFSGPSEEDRNHDDVEDADQSNANTSAAETTSSTDGVTPHSEGRLDTRHEYEDSSEIEEQDEDEDEDEYYFQGGTEDEHLDDLASLFSEDNSRSNEEDKKEDDDNTNDENGHGECEEYESDVESEVELSSKGDDSDICDIYSEAAFADTEIDPPQLDTAADMTEHEENNQEDVGETTEEEQEEENDEGPEWATVLSHIQAGDYSSAIAAVPTIQRPSHIKGVAEVAAYLDSHAIKYKRLAVGKTANKLSVCRLTRRFLDGEWKEIEPYVIVLFNGDVIPRTATVTNVQRKTPGAVEDLVKIPTLRNDHSD</sequence>
<dbReference type="Proteomes" id="UP000054097">
    <property type="component" value="Unassembled WGS sequence"/>
</dbReference>
<feature type="compositionally biased region" description="Acidic residues" evidence="1">
    <location>
        <begin position="200"/>
        <end position="216"/>
    </location>
</feature>
<feature type="compositionally biased region" description="Polar residues" evidence="1">
    <location>
        <begin position="107"/>
        <end position="133"/>
    </location>
</feature>
<feature type="region of interest" description="Disordered" evidence="1">
    <location>
        <begin position="107"/>
        <end position="283"/>
    </location>
</feature>
<feature type="compositionally biased region" description="Basic and acidic residues" evidence="1">
    <location>
        <begin position="145"/>
        <end position="160"/>
    </location>
</feature>
<protein>
    <submittedName>
        <fullName evidence="2">Uncharacterized protein</fullName>
    </submittedName>
</protein>
<dbReference type="AlphaFoldDB" id="A0A0C2WQZ8"/>
<feature type="region of interest" description="Disordered" evidence="1">
    <location>
        <begin position="310"/>
        <end position="336"/>
    </location>
</feature>
<keyword evidence="3" id="KW-1185">Reference proteome</keyword>
<dbReference type="STRING" id="933852.A0A0C2WQZ8"/>
<feature type="compositionally biased region" description="Acidic residues" evidence="1">
    <location>
        <begin position="316"/>
        <end position="336"/>
    </location>
</feature>
<accession>A0A0C2WQZ8</accession>
<gene>
    <name evidence="2" type="ORF">M408DRAFT_13199</name>
</gene>
<reference evidence="3" key="2">
    <citation type="submission" date="2015-01" db="EMBL/GenBank/DDBJ databases">
        <title>Evolutionary Origins and Diversification of the Mycorrhizal Mutualists.</title>
        <authorList>
            <consortium name="DOE Joint Genome Institute"/>
            <consortium name="Mycorrhizal Genomics Consortium"/>
            <person name="Kohler A."/>
            <person name="Kuo A."/>
            <person name="Nagy L.G."/>
            <person name="Floudas D."/>
            <person name="Copeland A."/>
            <person name="Barry K.W."/>
            <person name="Cichocki N."/>
            <person name="Veneault-Fourrey C."/>
            <person name="LaButti K."/>
            <person name="Lindquist E.A."/>
            <person name="Lipzen A."/>
            <person name="Lundell T."/>
            <person name="Morin E."/>
            <person name="Murat C."/>
            <person name="Riley R."/>
            <person name="Ohm R."/>
            <person name="Sun H."/>
            <person name="Tunlid A."/>
            <person name="Henrissat B."/>
            <person name="Grigoriev I.V."/>
            <person name="Hibbett D.S."/>
            <person name="Martin F."/>
        </authorList>
    </citation>
    <scope>NUCLEOTIDE SEQUENCE [LARGE SCALE GENOMIC DNA]</scope>
    <source>
        <strain evidence="3">MAFF 305830</strain>
    </source>
</reference>
<feature type="compositionally biased region" description="Basic and acidic residues" evidence="1">
    <location>
        <begin position="188"/>
        <end position="199"/>
    </location>
</feature>
<evidence type="ECO:0000256" key="1">
    <source>
        <dbReference type="SAM" id="MobiDB-lite"/>
    </source>
</evidence>
<reference evidence="2 3" key="1">
    <citation type="submission" date="2014-04" db="EMBL/GenBank/DDBJ databases">
        <authorList>
            <consortium name="DOE Joint Genome Institute"/>
            <person name="Kuo A."/>
            <person name="Zuccaro A."/>
            <person name="Kohler A."/>
            <person name="Nagy L.G."/>
            <person name="Floudas D."/>
            <person name="Copeland A."/>
            <person name="Barry K.W."/>
            <person name="Cichocki N."/>
            <person name="Veneault-Fourrey C."/>
            <person name="LaButti K."/>
            <person name="Lindquist E.A."/>
            <person name="Lipzen A."/>
            <person name="Lundell T."/>
            <person name="Morin E."/>
            <person name="Murat C."/>
            <person name="Sun H."/>
            <person name="Tunlid A."/>
            <person name="Henrissat B."/>
            <person name="Grigoriev I.V."/>
            <person name="Hibbett D.S."/>
            <person name="Martin F."/>
            <person name="Nordberg H.P."/>
            <person name="Cantor M.N."/>
            <person name="Hua S.X."/>
        </authorList>
    </citation>
    <scope>NUCLEOTIDE SEQUENCE [LARGE SCALE GENOMIC DNA]</scope>
    <source>
        <strain evidence="2 3">MAFF 305830</strain>
    </source>
</reference>